<dbReference type="Proteomes" id="UP000319299">
    <property type="component" value="Segment"/>
</dbReference>
<accession>A0A2L1F3H2</accession>
<reference evidence="1" key="1">
    <citation type="journal article" date="2018" name="Emerg. Infect. Dis.">
        <title>Adenovirus Type 4 Respiratory Infections among Civilian Adults, Northeastern United States, 2011-20151.</title>
        <authorList>
            <person name="Kajon A.E."/>
            <person name="Lamson D.M."/>
            <person name="Bair C.R."/>
            <person name="Lu X."/>
            <person name="Landry M.L."/>
            <person name="Menegus M."/>
            <person name="Erdman D.D."/>
            <person name="St George K."/>
        </authorList>
    </citation>
    <scope>NUCLEOTIDE SEQUENCE [LARGE SCALE GENOMIC DNA]</scope>
    <source>
        <strain evidence="1">HAdVE/USA_New Jersey/RU2533/1966/P4H4F4</strain>
    </source>
</reference>
<name>A0A2L1F3H2_9ADEN</name>
<dbReference type="EMBL" id="MF002043">
    <property type="protein sequence ID" value="AVD49651.1"/>
    <property type="molecule type" value="Genomic_DNA"/>
</dbReference>
<evidence type="ECO:0000313" key="1">
    <source>
        <dbReference type="EMBL" id="AVD49651.1"/>
    </source>
</evidence>
<proteinExistence type="predicted"/>
<protein>
    <submittedName>
        <fullName evidence="1">U exon</fullName>
    </submittedName>
</protein>
<organism evidence="1">
    <name type="scientific">Human mastadenovirus E</name>
    <dbReference type="NCBI Taxonomy" id="130308"/>
    <lineage>
        <taxon>Viruses</taxon>
        <taxon>Varidnaviria</taxon>
        <taxon>Bamfordvirae</taxon>
        <taxon>Preplasmiviricota</taxon>
        <taxon>Polisuviricotina</taxon>
        <taxon>Pharingeaviricetes</taxon>
        <taxon>Rowavirales</taxon>
        <taxon>Adenoviridae</taxon>
        <taxon>Mastadenovirus</taxon>
        <taxon>Mastadenovirus exoticum</taxon>
    </lineage>
</organism>
<sequence length="51" mass="6182">MKIEGQEEFDIPFRVWRKFAARRGLQYQSWEEGSEVLLTENMDRDLVSDFK</sequence>